<dbReference type="NCBIfam" id="TIGR00762">
    <property type="entry name" value="DegV"/>
    <property type="match status" value="1"/>
</dbReference>
<dbReference type="Proteomes" id="UP000886818">
    <property type="component" value="Chromosome"/>
</dbReference>
<organism evidence="2 3">
    <name type="scientific">Crassaminicella indica</name>
    <dbReference type="NCBI Taxonomy" id="2855394"/>
    <lineage>
        <taxon>Bacteria</taxon>
        <taxon>Bacillati</taxon>
        <taxon>Bacillota</taxon>
        <taxon>Clostridia</taxon>
        <taxon>Eubacteriales</taxon>
        <taxon>Clostridiaceae</taxon>
        <taxon>Crassaminicella</taxon>
    </lineage>
</organism>
<dbReference type="InterPro" id="IPR050270">
    <property type="entry name" value="DegV_domain_contain"/>
</dbReference>
<dbReference type="Pfam" id="PF02645">
    <property type="entry name" value="DegV"/>
    <property type="match status" value="1"/>
</dbReference>
<evidence type="ECO:0000313" key="2">
    <source>
        <dbReference type="EMBL" id="QXM06383.1"/>
    </source>
</evidence>
<protein>
    <submittedName>
        <fullName evidence="2">DegV family protein</fullName>
    </submittedName>
</protein>
<dbReference type="RefSeq" id="WP_218283079.1">
    <property type="nucleotide sequence ID" value="NZ_CP078093.1"/>
</dbReference>
<accession>A0ABX8RBF6</accession>
<reference evidence="2" key="1">
    <citation type="submission" date="2021-07" db="EMBL/GenBank/DDBJ databases">
        <title>Complete genome sequence of Crassaminicella sp. 143-21, isolated from a deep-sea hydrothermal vent.</title>
        <authorList>
            <person name="Li X."/>
        </authorList>
    </citation>
    <scope>NUCLEOTIDE SEQUENCE</scope>
    <source>
        <strain evidence="2">143-21</strain>
    </source>
</reference>
<proteinExistence type="predicted"/>
<keyword evidence="3" id="KW-1185">Reference proteome</keyword>
<name>A0ABX8RBF6_9CLOT</name>
<dbReference type="PROSITE" id="PS51482">
    <property type="entry name" value="DEGV"/>
    <property type="match status" value="1"/>
</dbReference>
<keyword evidence="1" id="KW-0446">Lipid-binding</keyword>
<dbReference type="InterPro" id="IPR003797">
    <property type="entry name" value="DegV"/>
</dbReference>
<gene>
    <name evidence="2" type="ORF">KVH43_00980</name>
</gene>
<dbReference type="EMBL" id="CP078093">
    <property type="protein sequence ID" value="QXM06383.1"/>
    <property type="molecule type" value="Genomic_DNA"/>
</dbReference>
<dbReference type="PANTHER" id="PTHR33434:SF2">
    <property type="entry name" value="FATTY ACID-BINDING PROTEIN TM_1468"/>
    <property type="match status" value="1"/>
</dbReference>
<evidence type="ECO:0000256" key="1">
    <source>
        <dbReference type="ARBA" id="ARBA00023121"/>
    </source>
</evidence>
<evidence type="ECO:0000313" key="3">
    <source>
        <dbReference type="Proteomes" id="UP000886818"/>
    </source>
</evidence>
<sequence length="285" mass="31823">MTIKIITDSTSYIPENLKKEYDISTVSLSIIFEDEVFKEVNISNDRFYEKLEKSKKIPTSSQPTVDEFYKVFEKNVKENNDIVGIFISSDMSGTYSTAGLAKNMILEKYPKAKIEIIDSRSNSMQLGYAVLAAAKAAKEGKSLQEVVEAVKKNIKRSRFIFIPDTLEYLKKGGRIGTAKALIGSIFQIKPILTVTDGKTNVFSKVRTKKRALEKMIDIFLENIKSCGLGDVIVHHINCEEEAKKFAKKIEEKIGKAVFICSIGPVIGTHVGPGSIGIVYYTKEEL</sequence>
<dbReference type="PANTHER" id="PTHR33434">
    <property type="entry name" value="DEGV DOMAIN-CONTAINING PROTEIN DR_1986-RELATED"/>
    <property type="match status" value="1"/>
</dbReference>